<dbReference type="EMBL" id="FRAG01000004">
    <property type="protein sequence ID" value="SHJ61615.1"/>
    <property type="molecule type" value="Genomic_DNA"/>
</dbReference>
<dbReference type="RefSeq" id="WP_073146802.1">
    <property type="nucleotide sequence ID" value="NZ_FRAG01000004.1"/>
</dbReference>
<dbReference type="AlphaFoldDB" id="A0A1M6KRN2"/>
<name>A0A1M6KRN2_PARC5</name>
<sequence length="101" mass="11938">MKPLVPDRVYFEPLALEYPLNQKTYNYCEKNNIEILNTTSHNQVRDMLGKNEKAKFAAAKKTLIVGTDKGTRRVRFKFQVASTRSFIISFKRKQFVPIFYW</sequence>
<gene>
    <name evidence="1" type="ORF">SAMN02745912_00502</name>
</gene>
<accession>A0A1M6KRN2</accession>
<organism evidence="1 2">
    <name type="scientific">Paramaledivibacter caminithermalis (strain DSM 15212 / CIP 107654 / DViRD3)</name>
    <name type="common">Clostridium caminithermale</name>
    <dbReference type="NCBI Taxonomy" id="1121301"/>
    <lineage>
        <taxon>Bacteria</taxon>
        <taxon>Bacillati</taxon>
        <taxon>Bacillota</taxon>
        <taxon>Clostridia</taxon>
        <taxon>Peptostreptococcales</taxon>
        <taxon>Caminicellaceae</taxon>
        <taxon>Paramaledivibacter</taxon>
    </lineage>
</organism>
<reference evidence="1 2" key="1">
    <citation type="submission" date="2016-11" db="EMBL/GenBank/DDBJ databases">
        <authorList>
            <person name="Jaros S."/>
            <person name="Januszkiewicz K."/>
            <person name="Wedrychowicz H."/>
        </authorList>
    </citation>
    <scope>NUCLEOTIDE SEQUENCE [LARGE SCALE GENOMIC DNA]</scope>
    <source>
        <strain evidence="1 2">DSM 15212</strain>
    </source>
</reference>
<dbReference type="OrthoDB" id="9787095at2"/>
<dbReference type="Proteomes" id="UP000184465">
    <property type="component" value="Unassembled WGS sequence"/>
</dbReference>
<evidence type="ECO:0000313" key="1">
    <source>
        <dbReference type="EMBL" id="SHJ61615.1"/>
    </source>
</evidence>
<proteinExistence type="predicted"/>
<keyword evidence="2" id="KW-1185">Reference proteome</keyword>
<dbReference type="Gene3D" id="3.40.50.12110">
    <property type="match status" value="1"/>
</dbReference>
<evidence type="ECO:0000313" key="2">
    <source>
        <dbReference type="Proteomes" id="UP000184465"/>
    </source>
</evidence>
<dbReference type="Pfam" id="PF20903">
    <property type="entry name" value="SPL"/>
    <property type="match status" value="1"/>
</dbReference>
<dbReference type="InterPro" id="IPR049539">
    <property type="entry name" value="SPL"/>
</dbReference>
<dbReference type="STRING" id="1121301.SAMN02745912_00502"/>
<protein>
    <submittedName>
        <fullName evidence="1">Uncharacterized protein</fullName>
    </submittedName>
</protein>